<dbReference type="OrthoDB" id="6579237at2759"/>
<sequence length="1005" mass="112991">MQHASLAAIGRRATIETQDSLSDSFERHSSKDTSPRSPERLSCGSGAASPLSSQPPRVLHLDEVLEHLRAVDHQLRALHVSRYPILSPPLATSCGQEISPNDTAPSTVICCRRLREFIRVAKRAIDLHVASVRLETFNSSLLELSQSVNQMAEQEYANVSASATDLMNAFTRSGNSRRISNSNPAKTRMSSVRGICEGLRQGLSLVSRTNTLLSSEFGDFAPLPTKTYRHTLIVVSVLIAASHIVNSGLLLLSQSDLTRYTHAELWEITRGMEELSMLTEQVQEQLDEKKQFQLRRLLLDECPLSSVNLPLEQRLSELSLLTDPIDSLRPASVGHIIYLLARYRSSAIARILAGDLLQALGCPEGRIDFLTEVVRKEYEFCSNFLDVMTQSTELLRNLRRAQETVDAHPRSILYQMCPNSSVQHINSRICRKTVHISKTESIDKFISTFSEKTSKETKPSALIEEGDEDRGEKHQKKVVHWSDFYEVPLRHQVVGRYLQLTWLGISEELDGLLQVVHPTDLTGTSKASPPWPLLSKHQVRQLISRLQEFGARDGLPLAIKNGIYRQAERVRLNADIHDWLAWRPDKWISEAGDTDVFYTPLGQVFRNFFIELLKSRLIEVEELLKRLSENARKCFERLGLNREPTSQQVEFSHRLLRLHLSQCFRVLDKFLAGILQGFQRIIIGAQSHLESAPTVTEIAFKACHHLNLCLSLLDLLRFALEYFASFQRVSDNPRLIAEVVSSTFEEDFIAHRLVDLEGVVTKMKDGQMALCAAHSRFWTDLALQQSFVLNRELTNADGPNVAEIERICEVLLKVVENFHRFDLIGHNSLTGSDYRASEVGTNGIRCPELNAKLASTIAQTTLACLERGFSANVSANAVSRINSIQCLLAKLLAFIDHIEVSEFISSEKQNLLSRCISLVDRLQPKRMECCAGGGSGNCPSSQTRSRDAVHRLQQYFSENVLIPLHNSTPFSTLETLSANVRAYFHTENIVSRPSGSSSKDLFNKR</sequence>
<accession>A0A068YCT2</accession>
<keyword evidence="4" id="KW-1185">Reference proteome</keyword>
<name>A0A068YCT2_ECHMU</name>
<proteinExistence type="predicted"/>
<dbReference type="AlphaFoldDB" id="A0A068YCT2"/>
<evidence type="ECO:0000313" key="3">
    <source>
        <dbReference type="EMBL" id="CDS40142.1"/>
    </source>
</evidence>
<dbReference type="OMA" id="RINSIQC"/>
<feature type="compositionally biased region" description="Basic and acidic residues" evidence="2">
    <location>
        <begin position="24"/>
        <end position="39"/>
    </location>
</feature>
<evidence type="ECO:0000256" key="1">
    <source>
        <dbReference type="SAM" id="Coils"/>
    </source>
</evidence>
<organism evidence="3 4">
    <name type="scientific">Echinococcus multilocularis</name>
    <name type="common">Fox tapeworm</name>
    <dbReference type="NCBI Taxonomy" id="6211"/>
    <lineage>
        <taxon>Eukaryota</taxon>
        <taxon>Metazoa</taxon>
        <taxon>Spiralia</taxon>
        <taxon>Lophotrochozoa</taxon>
        <taxon>Platyhelminthes</taxon>
        <taxon>Cestoda</taxon>
        <taxon>Eucestoda</taxon>
        <taxon>Cyclophyllidea</taxon>
        <taxon>Taeniidae</taxon>
        <taxon>Echinococcus</taxon>
    </lineage>
</organism>
<evidence type="ECO:0000256" key="2">
    <source>
        <dbReference type="SAM" id="MobiDB-lite"/>
    </source>
</evidence>
<evidence type="ECO:0000313" key="4">
    <source>
        <dbReference type="Proteomes" id="UP000017246"/>
    </source>
</evidence>
<feature type="coiled-coil region" evidence="1">
    <location>
        <begin position="610"/>
        <end position="637"/>
    </location>
</feature>
<feature type="region of interest" description="Disordered" evidence="2">
    <location>
        <begin position="1"/>
        <end position="55"/>
    </location>
</feature>
<protein>
    <submittedName>
        <fullName evidence="3">Uncharacterized protein</fullName>
    </submittedName>
</protein>
<gene>
    <name evidence="3" type="ORF">EmuJ_000771000</name>
</gene>
<keyword evidence="1" id="KW-0175">Coiled coil</keyword>
<dbReference type="EMBL" id="LN902841">
    <property type="protein sequence ID" value="CDS40142.1"/>
    <property type="molecule type" value="Genomic_DNA"/>
</dbReference>
<dbReference type="Proteomes" id="UP000017246">
    <property type="component" value="Unassembled WGS sequence"/>
</dbReference>
<reference evidence="3" key="2">
    <citation type="submission" date="2015-11" db="EMBL/GenBank/DDBJ databases">
        <authorList>
            <person name="Zhang Y."/>
            <person name="Guo Z."/>
        </authorList>
    </citation>
    <scope>NUCLEOTIDE SEQUENCE</scope>
</reference>
<reference evidence="3" key="1">
    <citation type="journal article" date="2013" name="Nature">
        <title>The genomes of four tapeworm species reveal adaptations to parasitism.</title>
        <authorList>
            <person name="Tsai I.J."/>
            <person name="Zarowiecki M."/>
            <person name="Holroyd N."/>
            <person name="Garciarrubio A."/>
            <person name="Sanchez-Flores A."/>
            <person name="Brooks K.L."/>
            <person name="Tracey A."/>
            <person name="Bobes R.J."/>
            <person name="Fragoso G."/>
            <person name="Sciutto E."/>
            <person name="Aslett M."/>
            <person name="Beasley H."/>
            <person name="Bennett H.M."/>
            <person name="Cai J."/>
            <person name="Camicia F."/>
            <person name="Clark R."/>
            <person name="Cucher M."/>
            <person name="De Silva N."/>
            <person name="Day T.A."/>
            <person name="Deplazes P."/>
            <person name="Estrada K."/>
            <person name="Fernandez C."/>
            <person name="Holland P.W."/>
            <person name="Hou J."/>
            <person name="Hu S."/>
            <person name="Huckvale T."/>
            <person name="Hung S.S."/>
            <person name="Kamenetzky L."/>
            <person name="Keane J.A."/>
            <person name="Kiss F."/>
            <person name="Koziol U."/>
            <person name="Lambert O."/>
            <person name="Liu K."/>
            <person name="Luo X."/>
            <person name="Luo Y."/>
            <person name="Macchiaroli N."/>
            <person name="Nichol S."/>
            <person name="Paps J."/>
            <person name="Parkinson J."/>
            <person name="Pouchkina-Stantcheva N."/>
            <person name="Riddiford N."/>
            <person name="Rosenzvit M."/>
            <person name="Salinas G."/>
            <person name="Wasmuth J.D."/>
            <person name="Zamanian M."/>
            <person name="Zheng Y."/>
            <person name="Cai X."/>
            <person name="Soberon X."/>
            <person name="Olson P.D."/>
            <person name="Laclette J.P."/>
            <person name="Brehm K."/>
            <person name="Berriman M."/>
            <person name="Garciarrubio A."/>
            <person name="Bobes R.J."/>
            <person name="Fragoso G."/>
            <person name="Sanchez-Flores A."/>
            <person name="Estrada K."/>
            <person name="Cevallos M.A."/>
            <person name="Morett E."/>
            <person name="Gonzalez V."/>
            <person name="Portillo T."/>
            <person name="Ochoa-Leyva A."/>
            <person name="Jose M.V."/>
            <person name="Sciutto E."/>
            <person name="Landa A."/>
            <person name="Jimenez L."/>
            <person name="Valdes V."/>
            <person name="Carrero J.C."/>
            <person name="Larralde C."/>
            <person name="Morales-Montor J."/>
            <person name="Limon-Lason J."/>
            <person name="Soberon X."/>
            <person name="Laclette J.P."/>
        </authorList>
    </citation>
    <scope>NUCLEOTIDE SEQUENCE [LARGE SCALE GENOMIC DNA]</scope>
</reference>